<evidence type="ECO:0000313" key="1">
    <source>
        <dbReference type="EMBL" id="KAH3834251.1"/>
    </source>
</evidence>
<comment type="caution">
    <text evidence="1">The sequence shown here is derived from an EMBL/GenBank/DDBJ whole genome shotgun (WGS) entry which is preliminary data.</text>
</comment>
<accession>A0A9D4K7F7</accession>
<sequence length="63" mass="7140">MQETLHEHRNSFCIGKRPICNLRFADCIDLMGATYGMEIMVKSTTNASADITMDREKLEEDGT</sequence>
<dbReference type="AlphaFoldDB" id="A0A9D4K7F7"/>
<name>A0A9D4K7F7_DREPO</name>
<evidence type="ECO:0000313" key="2">
    <source>
        <dbReference type="Proteomes" id="UP000828390"/>
    </source>
</evidence>
<keyword evidence="2" id="KW-1185">Reference proteome</keyword>
<gene>
    <name evidence="1" type="ORF">DPMN_107571</name>
</gene>
<reference evidence="1" key="2">
    <citation type="submission" date="2020-11" db="EMBL/GenBank/DDBJ databases">
        <authorList>
            <person name="McCartney M.A."/>
            <person name="Auch B."/>
            <person name="Kono T."/>
            <person name="Mallez S."/>
            <person name="Becker A."/>
            <person name="Gohl D.M."/>
            <person name="Silverstein K.A.T."/>
            <person name="Koren S."/>
            <person name="Bechman K.B."/>
            <person name="Herman A."/>
            <person name="Abrahante J.E."/>
            <person name="Garbe J."/>
        </authorList>
    </citation>
    <scope>NUCLEOTIDE SEQUENCE</scope>
    <source>
        <strain evidence="1">Duluth1</strain>
        <tissue evidence="1">Whole animal</tissue>
    </source>
</reference>
<feature type="non-terminal residue" evidence="1">
    <location>
        <position position="63"/>
    </location>
</feature>
<dbReference type="EMBL" id="JAIWYP010000004">
    <property type="protein sequence ID" value="KAH3834251.1"/>
    <property type="molecule type" value="Genomic_DNA"/>
</dbReference>
<organism evidence="1 2">
    <name type="scientific">Dreissena polymorpha</name>
    <name type="common">Zebra mussel</name>
    <name type="synonym">Mytilus polymorpha</name>
    <dbReference type="NCBI Taxonomy" id="45954"/>
    <lineage>
        <taxon>Eukaryota</taxon>
        <taxon>Metazoa</taxon>
        <taxon>Spiralia</taxon>
        <taxon>Lophotrochozoa</taxon>
        <taxon>Mollusca</taxon>
        <taxon>Bivalvia</taxon>
        <taxon>Autobranchia</taxon>
        <taxon>Heteroconchia</taxon>
        <taxon>Euheterodonta</taxon>
        <taxon>Imparidentia</taxon>
        <taxon>Neoheterodontei</taxon>
        <taxon>Myida</taxon>
        <taxon>Dreissenoidea</taxon>
        <taxon>Dreissenidae</taxon>
        <taxon>Dreissena</taxon>
    </lineage>
</organism>
<protein>
    <submittedName>
        <fullName evidence="1">Uncharacterized protein</fullName>
    </submittedName>
</protein>
<proteinExistence type="predicted"/>
<dbReference type="Proteomes" id="UP000828390">
    <property type="component" value="Unassembled WGS sequence"/>
</dbReference>
<reference evidence="1" key="1">
    <citation type="journal article" date="2019" name="bioRxiv">
        <title>The Genome of the Zebra Mussel, Dreissena polymorpha: A Resource for Invasive Species Research.</title>
        <authorList>
            <person name="McCartney M.A."/>
            <person name="Auch B."/>
            <person name="Kono T."/>
            <person name="Mallez S."/>
            <person name="Zhang Y."/>
            <person name="Obille A."/>
            <person name="Becker A."/>
            <person name="Abrahante J.E."/>
            <person name="Garbe J."/>
            <person name="Badalamenti J.P."/>
            <person name="Herman A."/>
            <person name="Mangelson H."/>
            <person name="Liachko I."/>
            <person name="Sullivan S."/>
            <person name="Sone E.D."/>
            <person name="Koren S."/>
            <person name="Silverstein K.A.T."/>
            <person name="Beckman K.B."/>
            <person name="Gohl D.M."/>
        </authorList>
    </citation>
    <scope>NUCLEOTIDE SEQUENCE</scope>
    <source>
        <strain evidence="1">Duluth1</strain>
        <tissue evidence="1">Whole animal</tissue>
    </source>
</reference>